<evidence type="ECO:0000313" key="3">
    <source>
        <dbReference type="Proteomes" id="UP001066276"/>
    </source>
</evidence>
<comment type="caution">
    <text evidence="2">The sequence shown here is derived from an EMBL/GenBank/DDBJ whole genome shotgun (WGS) entry which is preliminary data.</text>
</comment>
<proteinExistence type="predicted"/>
<gene>
    <name evidence="2" type="ORF">NDU88_000249</name>
</gene>
<evidence type="ECO:0000313" key="2">
    <source>
        <dbReference type="EMBL" id="KAJ1080027.1"/>
    </source>
</evidence>
<dbReference type="Proteomes" id="UP001066276">
    <property type="component" value="Chromosome 12"/>
</dbReference>
<feature type="region of interest" description="Disordered" evidence="1">
    <location>
        <begin position="47"/>
        <end position="67"/>
    </location>
</feature>
<feature type="compositionally biased region" description="Low complexity" evidence="1">
    <location>
        <begin position="47"/>
        <end position="60"/>
    </location>
</feature>
<name>A0AAV7KPS8_PLEWA</name>
<accession>A0AAV7KPS8</accession>
<keyword evidence="3" id="KW-1185">Reference proteome</keyword>
<organism evidence="2 3">
    <name type="scientific">Pleurodeles waltl</name>
    <name type="common">Iberian ribbed newt</name>
    <dbReference type="NCBI Taxonomy" id="8319"/>
    <lineage>
        <taxon>Eukaryota</taxon>
        <taxon>Metazoa</taxon>
        <taxon>Chordata</taxon>
        <taxon>Craniata</taxon>
        <taxon>Vertebrata</taxon>
        <taxon>Euteleostomi</taxon>
        <taxon>Amphibia</taxon>
        <taxon>Batrachia</taxon>
        <taxon>Caudata</taxon>
        <taxon>Salamandroidea</taxon>
        <taxon>Salamandridae</taxon>
        <taxon>Pleurodelinae</taxon>
        <taxon>Pleurodeles</taxon>
    </lineage>
</organism>
<reference evidence="2" key="1">
    <citation type="journal article" date="2022" name="bioRxiv">
        <title>Sequencing and chromosome-scale assembly of the giantPleurodeles waltlgenome.</title>
        <authorList>
            <person name="Brown T."/>
            <person name="Elewa A."/>
            <person name="Iarovenko S."/>
            <person name="Subramanian E."/>
            <person name="Araus A.J."/>
            <person name="Petzold A."/>
            <person name="Susuki M."/>
            <person name="Suzuki K.-i.T."/>
            <person name="Hayashi T."/>
            <person name="Toyoda A."/>
            <person name="Oliveira C."/>
            <person name="Osipova E."/>
            <person name="Leigh N.D."/>
            <person name="Simon A."/>
            <person name="Yun M.H."/>
        </authorList>
    </citation>
    <scope>NUCLEOTIDE SEQUENCE</scope>
    <source>
        <strain evidence="2">20211129_DDA</strain>
        <tissue evidence="2">Liver</tissue>
    </source>
</reference>
<evidence type="ECO:0000256" key="1">
    <source>
        <dbReference type="SAM" id="MobiDB-lite"/>
    </source>
</evidence>
<dbReference type="AlphaFoldDB" id="A0AAV7KPS8"/>
<sequence length="67" mass="7093">MSAIMLAAAPSAPTPLTSCKDCQSDITKAQRLALTSRYRLLFGSASALANNNNTPPALLFRSQPKAE</sequence>
<protein>
    <submittedName>
        <fullName evidence="2">Uncharacterized protein</fullName>
    </submittedName>
</protein>
<dbReference type="EMBL" id="JANPWB010000016">
    <property type="protein sequence ID" value="KAJ1080027.1"/>
    <property type="molecule type" value="Genomic_DNA"/>
</dbReference>